<dbReference type="FunFam" id="2.60.120.200:FF:000051">
    <property type="entry name" value="L-type lectin-domain containing receptor kinase V.9"/>
    <property type="match status" value="1"/>
</dbReference>
<evidence type="ECO:0000256" key="4">
    <source>
        <dbReference type="ARBA" id="ARBA00010217"/>
    </source>
</evidence>
<comment type="subcellular location">
    <subcellularLocation>
        <location evidence="1">Membrane</location>
        <topology evidence="1">Single-pass type I membrane protein</topology>
    </subcellularLocation>
</comment>
<evidence type="ECO:0000256" key="6">
    <source>
        <dbReference type="ARBA" id="ARBA00022527"/>
    </source>
</evidence>
<dbReference type="EC" id="2.7.11.1" evidence="5"/>
<sequence>MESLCSFLLFSLNIAVLCMGEDQFVYSGFTGTKLILDGAATVTPDGLLELTNETANMKGHAINPIPFHFRKILNSVVQSFSVAFVFGIVSLHPDLSAHGMAFLVAPSKNFSTALPSQYLGLFNPQNNGKIKNHIFAIELDTNLNKEFHDINNNHVGIDVNGLQSVQSHDAGYYDKDGMFQNLTLASREIMQVWIDYDMQYTRINVTMAPIKMRKPTRPLITTTYNLSQVLTDPAYIGFSAATSPINSRHYVLGWSFGLNSPAPAIDTSKLPKLPRLGPNPRSKILEII</sequence>
<organism evidence="20 21">
    <name type="scientific">Eleusine coracana subsp. coracana</name>
    <dbReference type="NCBI Taxonomy" id="191504"/>
    <lineage>
        <taxon>Eukaryota</taxon>
        <taxon>Viridiplantae</taxon>
        <taxon>Streptophyta</taxon>
        <taxon>Embryophyta</taxon>
        <taxon>Tracheophyta</taxon>
        <taxon>Spermatophyta</taxon>
        <taxon>Magnoliopsida</taxon>
        <taxon>Liliopsida</taxon>
        <taxon>Poales</taxon>
        <taxon>Poaceae</taxon>
        <taxon>PACMAD clade</taxon>
        <taxon>Chloridoideae</taxon>
        <taxon>Cynodonteae</taxon>
        <taxon>Eleusininae</taxon>
        <taxon>Eleusine</taxon>
    </lineage>
</organism>
<evidence type="ECO:0000256" key="16">
    <source>
        <dbReference type="ARBA" id="ARBA00023170"/>
    </source>
</evidence>
<comment type="similarity">
    <text evidence="2">Belongs to the leguminous lectin family.</text>
</comment>
<evidence type="ECO:0000256" key="15">
    <source>
        <dbReference type="ARBA" id="ARBA00023136"/>
    </source>
</evidence>
<keyword evidence="8" id="KW-0812">Transmembrane</keyword>
<reference evidence="20" key="1">
    <citation type="journal article" date="2018" name="DNA Res.">
        <title>Multiple hybrid de novo genome assembly of finger millet, an orphan allotetraploid crop.</title>
        <authorList>
            <person name="Hatakeyama M."/>
            <person name="Aluri S."/>
            <person name="Balachadran M.T."/>
            <person name="Sivarajan S.R."/>
            <person name="Patrignani A."/>
            <person name="Gruter S."/>
            <person name="Poveda L."/>
            <person name="Shimizu-Inatsugi R."/>
            <person name="Baeten J."/>
            <person name="Francoijs K.J."/>
            <person name="Nataraja K.N."/>
            <person name="Reddy Y.A.N."/>
            <person name="Phadnis S."/>
            <person name="Ravikumar R.L."/>
            <person name="Schlapbach R."/>
            <person name="Sreeman S.M."/>
            <person name="Shimizu K.K."/>
        </authorList>
    </citation>
    <scope>NUCLEOTIDE SEQUENCE</scope>
</reference>
<evidence type="ECO:0000256" key="12">
    <source>
        <dbReference type="ARBA" id="ARBA00022777"/>
    </source>
</evidence>
<evidence type="ECO:0000256" key="9">
    <source>
        <dbReference type="ARBA" id="ARBA00022729"/>
    </source>
</evidence>
<evidence type="ECO:0000259" key="19">
    <source>
        <dbReference type="Pfam" id="PF00139"/>
    </source>
</evidence>
<evidence type="ECO:0000256" key="5">
    <source>
        <dbReference type="ARBA" id="ARBA00012513"/>
    </source>
</evidence>
<accession>A0AAV5EQC5</accession>
<evidence type="ECO:0000256" key="13">
    <source>
        <dbReference type="ARBA" id="ARBA00022840"/>
    </source>
</evidence>
<evidence type="ECO:0000256" key="3">
    <source>
        <dbReference type="ARBA" id="ARBA00008536"/>
    </source>
</evidence>
<dbReference type="Proteomes" id="UP001054889">
    <property type="component" value="Unassembled WGS sequence"/>
</dbReference>
<name>A0AAV5EQC5_ELECO</name>
<dbReference type="GO" id="GO:0004674">
    <property type="term" value="F:protein serine/threonine kinase activity"/>
    <property type="evidence" value="ECO:0007669"/>
    <property type="project" value="UniProtKB-KW"/>
</dbReference>
<evidence type="ECO:0000256" key="8">
    <source>
        <dbReference type="ARBA" id="ARBA00022692"/>
    </source>
</evidence>
<keyword evidence="9 18" id="KW-0732">Signal</keyword>
<proteinExistence type="inferred from homology"/>
<evidence type="ECO:0000313" key="20">
    <source>
        <dbReference type="EMBL" id="GJN24445.1"/>
    </source>
</evidence>
<keyword evidence="17" id="KW-0325">Glycoprotein</keyword>
<reference evidence="20" key="2">
    <citation type="submission" date="2021-12" db="EMBL/GenBank/DDBJ databases">
        <title>Resequencing data analysis of finger millet.</title>
        <authorList>
            <person name="Hatakeyama M."/>
            <person name="Aluri S."/>
            <person name="Balachadran M.T."/>
            <person name="Sivarajan S.R."/>
            <person name="Poveda L."/>
            <person name="Shimizu-Inatsugi R."/>
            <person name="Schlapbach R."/>
            <person name="Sreeman S.M."/>
            <person name="Shimizu K.K."/>
        </authorList>
    </citation>
    <scope>NUCLEOTIDE SEQUENCE</scope>
</reference>
<evidence type="ECO:0000256" key="2">
    <source>
        <dbReference type="ARBA" id="ARBA00007606"/>
    </source>
</evidence>
<dbReference type="CDD" id="cd06899">
    <property type="entry name" value="lectin_legume_LecRK_Arcelin_ConA"/>
    <property type="match status" value="1"/>
</dbReference>
<dbReference type="PANTHER" id="PTHR32401:SF50">
    <property type="entry name" value="OS07G0133000 PROTEIN"/>
    <property type="match status" value="1"/>
</dbReference>
<keyword evidence="21" id="KW-1185">Reference proteome</keyword>
<dbReference type="InterPro" id="IPR013320">
    <property type="entry name" value="ConA-like_dom_sf"/>
</dbReference>
<gene>
    <name evidence="20" type="primary">gb12183</name>
    <name evidence="20" type="ORF">PR202_gb12183</name>
</gene>
<keyword evidence="15" id="KW-0472">Membrane</keyword>
<keyword evidence="13" id="KW-0067">ATP-binding</keyword>
<dbReference type="Gene3D" id="2.60.120.200">
    <property type="match status" value="1"/>
</dbReference>
<feature type="domain" description="Legume lectin" evidence="19">
    <location>
        <begin position="22"/>
        <end position="271"/>
    </location>
</feature>
<comment type="caution">
    <text evidence="20">The sequence shown here is derived from an EMBL/GenBank/DDBJ whole genome shotgun (WGS) entry which is preliminary data.</text>
</comment>
<dbReference type="PANTHER" id="PTHR32401">
    <property type="entry name" value="CONCANAVALIN A-LIKE LECTIN FAMILY PROTEIN"/>
    <property type="match status" value="1"/>
</dbReference>
<keyword evidence="11" id="KW-0547">Nucleotide-binding</keyword>
<keyword evidence="7" id="KW-0808">Transferase</keyword>
<feature type="chain" id="PRO_5043887535" description="non-specific serine/threonine protein kinase" evidence="18">
    <location>
        <begin position="21"/>
        <end position="288"/>
    </location>
</feature>
<dbReference type="GO" id="GO:0030246">
    <property type="term" value="F:carbohydrate binding"/>
    <property type="evidence" value="ECO:0007669"/>
    <property type="project" value="UniProtKB-KW"/>
</dbReference>
<dbReference type="SUPFAM" id="SSF49899">
    <property type="entry name" value="Concanavalin A-like lectins/glucanases"/>
    <property type="match status" value="1"/>
</dbReference>
<dbReference type="EMBL" id="BQKI01000077">
    <property type="protein sequence ID" value="GJN24445.1"/>
    <property type="molecule type" value="Genomic_DNA"/>
</dbReference>
<keyword evidence="14" id="KW-1133">Transmembrane helix</keyword>
<evidence type="ECO:0000256" key="14">
    <source>
        <dbReference type="ARBA" id="ARBA00022989"/>
    </source>
</evidence>
<keyword evidence="6" id="KW-0723">Serine/threonine-protein kinase</keyword>
<evidence type="ECO:0000256" key="17">
    <source>
        <dbReference type="ARBA" id="ARBA00023180"/>
    </source>
</evidence>
<evidence type="ECO:0000256" key="10">
    <source>
        <dbReference type="ARBA" id="ARBA00022734"/>
    </source>
</evidence>
<evidence type="ECO:0000256" key="7">
    <source>
        <dbReference type="ARBA" id="ARBA00022679"/>
    </source>
</evidence>
<feature type="signal peptide" evidence="18">
    <location>
        <begin position="1"/>
        <end position="20"/>
    </location>
</feature>
<evidence type="ECO:0000256" key="18">
    <source>
        <dbReference type="SAM" id="SignalP"/>
    </source>
</evidence>
<dbReference type="AlphaFoldDB" id="A0AAV5EQC5"/>
<evidence type="ECO:0000313" key="21">
    <source>
        <dbReference type="Proteomes" id="UP001054889"/>
    </source>
</evidence>
<dbReference type="GO" id="GO:0005524">
    <property type="term" value="F:ATP binding"/>
    <property type="evidence" value="ECO:0007669"/>
    <property type="project" value="UniProtKB-KW"/>
</dbReference>
<keyword evidence="12" id="KW-0418">Kinase</keyword>
<dbReference type="GO" id="GO:0016020">
    <property type="term" value="C:membrane"/>
    <property type="evidence" value="ECO:0007669"/>
    <property type="project" value="UniProtKB-SubCell"/>
</dbReference>
<comment type="similarity">
    <text evidence="3">In the N-terminal section; belongs to the leguminous lectin family.</text>
</comment>
<comment type="similarity">
    <text evidence="4">In the C-terminal section; belongs to the protein kinase superfamily. Ser/Thr protein kinase family.</text>
</comment>
<dbReference type="InterPro" id="IPR050258">
    <property type="entry name" value="Leguminous_Lectin"/>
</dbReference>
<dbReference type="Pfam" id="PF00139">
    <property type="entry name" value="Lectin_legB"/>
    <property type="match status" value="1"/>
</dbReference>
<evidence type="ECO:0000256" key="1">
    <source>
        <dbReference type="ARBA" id="ARBA00004479"/>
    </source>
</evidence>
<keyword evidence="10" id="KW-0430">Lectin</keyword>
<keyword evidence="16" id="KW-0675">Receptor</keyword>
<protein>
    <recommendedName>
        <fullName evidence="5">non-specific serine/threonine protein kinase</fullName>
        <ecNumber evidence="5">2.7.11.1</ecNumber>
    </recommendedName>
</protein>
<dbReference type="InterPro" id="IPR001220">
    <property type="entry name" value="Legume_lectin_dom"/>
</dbReference>
<evidence type="ECO:0000256" key="11">
    <source>
        <dbReference type="ARBA" id="ARBA00022741"/>
    </source>
</evidence>